<proteinExistence type="predicted"/>
<evidence type="ECO:0000256" key="1">
    <source>
        <dbReference type="SAM" id="MobiDB-lite"/>
    </source>
</evidence>
<name>A0AAD3HMM2_9CHLO</name>
<comment type="caution">
    <text evidence="2">The sequence shown here is derived from an EMBL/GenBank/DDBJ whole genome shotgun (WGS) entry which is preliminary data.</text>
</comment>
<feature type="non-terminal residue" evidence="2">
    <location>
        <position position="123"/>
    </location>
</feature>
<evidence type="ECO:0000313" key="3">
    <source>
        <dbReference type="Proteomes" id="UP001054857"/>
    </source>
</evidence>
<reference evidence="2 3" key="1">
    <citation type="journal article" date="2021" name="Sci. Rep.">
        <title>Genome sequencing of the multicellular alga Astrephomene provides insights into convergent evolution of germ-soma differentiation.</title>
        <authorList>
            <person name="Yamashita S."/>
            <person name="Yamamoto K."/>
            <person name="Matsuzaki R."/>
            <person name="Suzuki S."/>
            <person name="Yamaguchi H."/>
            <person name="Hirooka S."/>
            <person name="Minakuchi Y."/>
            <person name="Miyagishima S."/>
            <person name="Kawachi M."/>
            <person name="Toyoda A."/>
            <person name="Nozaki H."/>
        </authorList>
    </citation>
    <scope>NUCLEOTIDE SEQUENCE [LARGE SCALE GENOMIC DNA]</scope>
    <source>
        <strain evidence="2 3">NIES-4017</strain>
    </source>
</reference>
<feature type="compositionally biased region" description="Gly residues" evidence="1">
    <location>
        <begin position="1"/>
        <end position="19"/>
    </location>
</feature>
<keyword evidence="3" id="KW-1185">Reference proteome</keyword>
<dbReference type="EMBL" id="BMAR01000013">
    <property type="protein sequence ID" value="GFR46327.1"/>
    <property type="molecule type" value="Genomic_DNA"/>
</dbReference>
<accession>A0AAD3HMM2</accession>
<sequence length="123" mass="12296">GSGHGGGGGGGGKAGGGKAGGRRPRVRVMADALLSMAAEFRRIIAQNEIPHLSMSAGLAIGGLFNSYDSGHFLVRCSGQAAAAAQHLCRLACEENHWCGVILVADSAAQALSRTHALAFAAGG</sequence>
<feature type="region of interest" description="Disordered" evidence="1">
    <location>
        <begin position="1"/>
        <end position="23"/>
    </location>
</feature>
<evidence type="ECO:0000313" key="2">
    <source>
        <dbReference type="EMBL" id="GFR46327.1"/>
    </source>
</evidence>
<dbReference type="Proteomes" id="UP001054857">
    <property type="component" value="Unassembled WGS sequence"/>
</dbReference>
<dbReference type="AlphaFoldDB" id="A0AAD3HMM2"/>
<protein>
    <submittedName>
        <fullName evidence="2">Uncharacterized protein</fullName>
    </submittedName>
</protein>
<feature type="non-terminal residue" evidence="2">
    <location>
        <position position="1"/>
    </location>
</feature>
<gene>
    <name evidence="2" type="ORF">Agub_g7894</name>
</gene>
<organism evidence="2 3">
    <name type="scientific">Astrephomene gubernaculifera</name>
    <dbReference type="NCBI Taxonomy" id="47775"/>
    <lineage>
        <taxon>Eukaryota</taxon>
        <taxon>Viridiplantae</taxon>
        <taxon>Chlorophyta</taxon>
        <taxon>core chlorophytes</taxon>
        <taxon>Chlorophyceae</taxon>
        <taxon>CS clade</taxon>
        <taxon>Chlamydomonadales</taxon>
        <taxon>Astrephomenaceae</taxon>
        <taxon>Astrephomene</taxon>
    </lineage>
</organism>